<reference evidence="4" key="1">
    <citation type="submission" date="2015-12" db="EMBL/GenBank/DDBJ databases">
        <title>De novo transcriptome assembly of four potential Pierce s Disease insect vectors from Arizona vineyards.</title>
        <authorList>
            <person name="Tassone E.E."/>
        </authorList>
    </citation>
    <scope>NUCLEOTIDE SEQUENCE</scope>
</reference>
<dbReference type="SUPFAM" id="SSF102462">
    <property type="entry name" value="Peptidyl-tRNA hydrolase II"/>
    <property type="match status" value="1"/>
</dbReference>
<proteinExistence type="predicted"/>
<dbReference type="CDD" id="cd02429">
    <property type="entry name" value="PTH2_like"/>
    <property type="match status" value="1"/>
</dbReference>
<keyword evidence="2" id="KW-0378">Hydrolase</keyword>
<dbReference type="PANTHER" id="PTHR46194:SF1">
    <property type="entry name" value="PEPTIDYL-TRNA HYDROLASE PTRHD1-RELATED"/>
    <property type="match status" value="1"/>
</dbReference>
<dbReference type="InterPro" id="IPR002833">
    <property type="entry name" value="PTH2"/>
</dbReference>
<gene>
    <name evidence="4" type="ORF">g.1625</name>
</gene>
<dbReference type="Gene3D" id="3.40.1490.10">
    <property type="entry name" value="Bit1"/>
    <property type="match status" value="1"/>
</dbReference>
<dbReference type="InterPro" id="IPR023476">
    <property type="entry name" value="Pep_tRNA_hydro_II_dom_sf"/>
</dbReference>
<name>A0A1B6E661_9HEMI</name>
<organism evidence="4">
    <name type="scientific">Clastoptera arizonana</name>
    <name type="common">Arizona spittle bug</name>
    <dbReference type="NCBI Taxonomy" id="38151"/>
    <lineage>
        <taxon>Eukaryota</taxon>
        <taxon>Metazoa</taxon>
        <taxon>Ecdysozoa</taxon>
        <taxon>Arthropoda</taxon>
        <taxon>Hexapoda</taxon>
        <taxon>Insecta</taxon>
        <taxon>Pterygota</taxon>
        <taxon>Neoptera</taxon>
        <taxon>Paraneoptera</taxon>
        <taxon>Hemiptera</taxon>
        <taxon>Auchenorrhyncha</taxon>
        <taxon>Cercopoidea</taxon>
        <taxon>Clastopteridae</taxon>
        <taxon>Clastoptera</taxon>
    </lineage>
</organism>
<dbReference type="GO" id="GO:0004045">
    <property type="term" value="F:peptidyl-tRNA hydrolase activity"/>
    <property type="evidence" value="ECO:0007669"/>
    <property type="project" value="UniProtKB-EC"/>
</dbReference>
<dbReference type="AlphaFoldDB" id="A0A1B6E661"/>
<dbReference type="Pfam" id="PF01981">
    <property type="entry name" value="PTH2"/>
    <property type="match status" value="1"/>
</dbReference>
<dbReference type="InterPro" id="IPR042237">
    <property type="entry name" value="PTRHD1"/>
</dbReference>
<evidence type="ECO:0000256" key="2">
    <source>
        <dbReference type="ARBA" id="ARBA00022801"/>
    </source>
</evidence>
<dbReference type="PANTHER" id="PTHR46194">
    <property type="entry name" value="PEPTIDYL-TRNA HYDROLASE PTRHD1-RELATED"/>
    <property type="match status" value="1"/>
</dbReference>
<protein>
    <recommendedName>
        <fullName evidence="1">peptidyl-tRNA hydrolase</fullName>
        <ecNumber evidence="1">3.1.1.29</ecNumber>
    </recommendedName>
</protein>
<evidence type="ECO:0000256" key="3">
    <source>
        <dbReference type="ARBA" id="ARBA00048707"/>
    </source>
</evidence>
<comment type="catalytic activity">
    <reaction evidence="3">
        <text>an N-acyl-L-alpha-aminoacyl-tRNA + H2O = an N-acyl-L-amino acid + a tRNA + H(+)</text>
        <dbReference type="Rhea" id="RHEA:54448"/>
        <dbReference type="Rhea" id="RHEA-COMP:10123"/>
        <dbReference type="Rhea" id="RHEA-COMP:13883"/>
        <dbReference type="ChEBI" id="CHEBI:15377"/>
        <dbReference type="ChEBI" id="CHEBI:15378"/>
        <dbReference type="ChEBI" id="CHEBI:59874"/>
        <dbReference type="ChEBI" id="CHEBI:78442"/>
        <dbReference type="ChEBI" id="CHEBI:138191"/>
        <dbReference type="EC" id="3.1.1.29"/>
    </reaction>
</comment>
<accession>A0A1B6E661</accession>
<sequence length="119" mass="13729">MHGPIVQYVLVRSDLLKSLKWPVGAVIAQACHACTAATHMFYEDPITQEYLKDLDSMHKIVLEVPDESKLISLSELLTSNNIKHKLWIEQPENTPTCLVVKPYQKEDVKEYFVKFKLMK</sequence>
<dbReference type="EC" id="3.1.1.29" evidence="1"/>
<dbReference type="EMBL" id="GEDC01003868">
    <property type="protein sequence ID" value="JAS33430.1"/>
    <property type="molecule type" value="Transcribed_RNA"/>
</dbReference>
<evidence type="ECO:0000256" key="1">
    <source>
        <dbReference type="ARBA" id="ARBA00013260"/>
    </source>
</evidence>
<evidence type="ECO:0000313" key="4">
    <source>
        <dbReference type="EMBL" id="JAS33430.1"/>
    </source>
</evidence>